<gene>
    <name evidence="2" type="ORF">VOLCADRAFT_117679</name>
</gene>
<accession>D8TWM4</accession>
<dbReference type="InterPro" id="IPR036282">
    <property type="entry name" value="Glutathione-S-Trfase_C_sf"/>
</dbReference>
<evidence type="ECO:0000313" key="2">
    <source>
        <dbReference type="EMBL" id="EFJ48076.1"/>
    </source>
</evidence>
<dbReference type="GO" id="GO:0005634">
    <property type="term" value="C:nucleus"/>
    <property type="evidence" value="ECO:0007669"/>
    <property type="project" value="TreeGrafter"/>
</dbReference>
<evidence type="ECO:0000313" key="3">
    <source>
        <dbReference type="Proteomes" id="UP000001058"/>
    </source>
</evidence>
<dbReference type="PROSITE" id="PS50405">
    <property type="entry name" value="GST_CTER"/>
    <property type="match status" value="1"/>
</dbReference>
<dbReference type="InterPro" id="IPR010987">
    <property type="entry name" value="Glutathione-S-Trfase_C-like"/>
</dbReference>
<dbReference type="RefSeq" id="XP_002950761.1">
    <property type="nucleotide sequence ID" value="XM_002950715.1"/>
</dbReference>
<name>D8TWM4_VOLCA</name>
<dbReference type="PANTHER" id="PTHR43986">
    <property type="entry name" value="ELONGATION FACTOR 1-GAMMA"/>
    <property type="match status" value="1"/>
</dbReference>
<dbReference type="Proteomes" id="UP000001058">
    <property type="component" value="Unassembled WGS sequence"/>
</dbReference>
<dbReference type="Gene3D" id="1.20.1050.10">
    <property type="match status" value="1"/>
</dbReference>
<dbReference type="EMBL" id="GL378341">
    <property type="protein sequence ID" value="EFJ48076.1"/>
    <property type="molecule type" value="Genomic_DNA"/>
</dbReference>
<keyword evidence="3" id="KW-1185">Reference proteome</keyword>
<proteinExistence type="predicted"/>
<dbReference type="GO" id="GO:0005737">
    <property type="term" value="C:cytoplasm"/>
    <property type="evidence" value="ECO:0007669"/>
    <property type="project" value="TreeGrafter"/>
</dbReference>
<dbReference type="InParanoid" id="D8TWM4"/>
<dbReference type="PANTHER" id="PTHR43986:SF1">
    <property type="entry name" value="ELONGATION FACTOR 1-GAMMA"/>
    <property type="match status" value="1"/>
</dbReference>
<protein>
    <recommendedName>
        <fullName evidence="1">GST C-terminal domain-containing protein</fullName>
    </recommendedName>
</protein>
<dbReference type="GO" id="GO:0006414">
    <property type="term" value="P:translational elongation"/>
    <property type="evidence" value="ECO:0007669"/>
    <property type="project" value="TreeGrafter"/>
</dbReference>
<organism evidence="3">
    <name type="scientific">Volvox carteri f. nagariensis</name>
    <dbReference type="NCBI Taxonomy" id="3068"/>
    <lineage>
        <taxon>Eukaryota</taxon>
        <taxon>Viridiplantae</taxon>
        <taxon>Chlorophyta</taxon>
        <taxon>core chlorophytes</taxon>
        <taxon>Chlorophyceae</taxon>
        <taxon>CS clade</taxon>
        <taxon>Chlamydomonadales</taxon>
        <taxon>Volvocaceae</taxon>
        <taxon>Volvox</taxon>
    </lineage>
</organism>
<dbReference type="GeneID" id="9618283"/>
<dbReference type="OrthoDB" id="249703at2759"/>
<reference evidence="2 3" key="1">
    <citation type="journal article" date="2010" name="Science">
        <title>Genomic analysis of organismal complexity in the multicellular green alga Volvox carteri.</title>
        <authorList>
            <person name="Prochnik S.E."/>
            <person name="Umen J."/>
            <person name="Nedelcu A.M."/>
            <person name="Hallmann A."/>
            <person name="Miller S.M."/>
            <person name="Nishii I."/>
            <person name="Ferris P."/>
            <person name="Kuo A."/>
            <person name="Mitros T."/>
            <person name="Fritz-Laylin L.K."/>
            <person name="Hellsten U."/>
            <person name="Chapman J."/>
            <person name="Simakov O."/>
            <person name="Rensing S.A."/>
            <person name="Terry A."/>
            <person name="Pangilinan J."/>
            <person name="Kapitonov V."/>
            <person name="Jurka J."/>
            <person name="Salamov A."/>
            <person name="Shapiro H."/>
            <person name="Schmutz J."/>
            <person name="Grimwood J."/>
            <person name="Lindquist E."/>
            <person name="Lucas S."/>
            <person name="Grigoriev I.V."/>
            <person name="Schmitt R."/>
            <person name="Kirk D."/>
            <person name="Rokhsar D.S."/>
        </authorList>
    </citation>
    <scope>NUCLEOTIDE SEQUENCE [LARGE SCALE GENOMIC DNA]</scope>
    <source>
        <strain evidence="3">f. Nagariensis / Eve</strain>
    </source>
</reference>
<evidence type="ECO:0000259" key="1">
    <source>
        <dbReference type="PROSITE" id="PS50405"/>
    </source>
</evidence>
<dbReference type="SUPFAM" id="SSF47616">
    <property type="entry name" value="GST C-terminal domain-like"/>
    <property type="match status" value="1"/>
</dbReference>
<dbReference type="STRING" id="3068.D8TWM4"/>
<dbReference type="KEGG" id="vcn:VOLCADRAFT_117679"/>
<dbReference type="AlphaFoldDB" id="D8TWM4"/>
<feature type="domain" description="GST C-terminal" evidence="1">
    <location>
        <begin position="72"/>
        <end position="204"/>
    </location>
</feature>
<sequence>MYTIQAPPGHPGQPAVLIACAFLDKPLTMDAPDPDLQAPILKAEDHTAHGTADILRYVASHGGALPSTKLYPLELQGSIDKWLQLAASCEAAALAWVEPFAAKADDAAREAAKSDVTTALEQLKVDLMAGNEFLAGDLLTRIKVIRTARLGDSLTLADVAVAAALTPLFQSVLGRQLQRHFAPVVDWLGRCQKLPQFEKALGAE</sequence>
<dbReference type="InterPro" id="IPR050802">
    <property type="entry name" value="EF-GSTs"/>
</dbReference>